<comment type="caution">
    <text evidence="1">The sequence shown here is derived from an EMBL/GenBank/DDBJ whole genome shotgun (WGS) entry which is preliminary data.</text>
</comment>
<dbReference type="EMBL" id="CAJJDO010000114">
    <property type="protein sequence ID" value="CAD8196883.1"/>
    <property type="molecule type" value="Genomic_DNA"/>
</dbReference>
<keyword evidence="2" id="KW-1185">Reference proteome</keyword>
<protein>
    <submittedName>
        <fullName evidence="1">Uncharacterized protein</fullName>
    </submittedName>
</protein>
<organism evidence="1 2">
    <name type="scientific">Paramecium pentaurelia</name>
    <dbReference type="NCBI Taxonomy" id="43138"/>
    <lineage>
        <taxon>Eukaryota</taxon>
        <taxon>Sar</taxon>
        <taxon>Alveolata</taxon>
        <taxon>Ciliophora</taxon>
        <taxon>Intramacronucleata</taxon>
        <taxon>Oligohymenophorea</taxon>
        <taxon>Peniculida</taxon>
        <taxon>Parameciidae</taxon>
        <taxon>Paramecium</taxon>
    </lineage>
</organism>
<evidence type="ECO:0000313" key="1">
    <source>
        <dbReference type="EMBL" id="CAD8196883.1"/>
    </source>
</evidence>
<gene>
    <name evidence="1" type="ORF">PPENT_87.1.T1140003</name>
</gene>
<sequence length="142" mass="16736">MKIILQYSGTNSKCLLTFNIINSLPLQFEIGQNIRLVQSIRSADPKRKGVEILREQCWMKSDIEKLREKKWSGLLLSQFLEMDKLSFDIKRYQNSYKIKGFYLQFPLLETLEQKTARADQVSEFIIYNKNSLLNKQIQVIIV</sequence>
<dbReference type="Proteomes" id="UP000689195">
    <property type="component" value="Unassembled WGS sequence"/>
</dbReference>
<evidence type="ECO:0000313" key="2">
    <source>
        <dbReference type="Proteomes" id="UP000689195"/>
    </source>
</evidence>
<accession>A0A8S1X4J8</accession>
<dbReference type="AlphaFoldDB" id="A0A8S1X4J8"/>
<name>A0A8S1X4J8_9CILI</name>
<proteinExistence type="predicted"/>
<reference evidence="1" key="1">
    <citation type="submission" date="2021-01" db="EMBL/GenBank/DDBJ databases">
        <authorList>
            <consortium name="Genoscope - CEA"/>
            <person name="William W."/>
        </authorList>
    </citation>
    <scope>NUCLEOTIDE SEQUENCE</scope>
</reference>